<dbReference type="PANTHER" id="PTHR42850:SF4">
    <property type="entry name" value="ZINC-DEPENDENT ENDOPOLYPHOSPHATASE"/>
    <property type="match status" value="1"/>
</dbReference>
<protein>
    <submittedName>
        <fullName evidence="2">Serine/threonine protein phosphatase</fullName>
    </submittedName>
</protein>
<dbReference type="PRINTS" id="PR00114">
    <property type="entry name" value="STPHPHTASE"/>
</dbReference>
<comment type="caution">
    <text evidence="2">The sequence shown here is derived from an EMBL/GenBank/DDBJ whole genome shotgun (WGS) entry which is preliminary data.</text>
</comment>
<evidence type="ECO:0000259" key="1">
    <source>
        <dbReference type="Pfam" id="PF00149"/>
    </source>
</evidence>
<dbReference type="InterPro" id="IPR050126">
    <property type="entry name" value="Ap4A_hydrolase"/>
</dbReference>
<dbReference type="PANTHER" id="PTHR42850">
    <property type="entry name" value="METALLOPHOSPHOESTERASE"/>
    <property type="match status" value="1"/>
</dbReference>
<dbReference type="SUPFAM" id="SSF56300">
    <property type="entry name" value="Metallo-dependent phosphatases"/>
    <property type="match status" value="1"/>
</dbReference>
<reference evidence="2 3" key="1">
    <citation type="submission" date="2019-07" db="EMBL/GenBank/DDBJ databases">
        <authorList>
            <person name="Kim J."/>
        </authorList>
    </citation>
    <scope>NUCLEOTIDE SEQUENCE [LARGE SCALE GENOMIC DNA]</scope>
    <source>
        <strain evidence="2 3">JC52</strain>
    </source>
</reference>
<evidence type="ECO:0000313" key="2">
    <source>
        <dbReference type="EMBL" id="TVY09833.1"/>
    </source>
</evidence>
<gene>
    <name evidence="2" type="ORF">FPZ49_10685</name>
</gene>
<dbReference type="Proteomes" id="UP000317036">
    <property type="component" value="Unassembled WGS sequence"/>
</dbReference>
<feature type="domain" description="Calcineurin-like phosphoesterase" evidence="1">
    <location>
        <begin position="4"/>
        <end position="207"/>
    </location>
</feature>
<dbReference type="InterPro" id="IPR004843">
    <property type="entry name" value="Calcineurin-like_PHP"/>
</dbReference>
<dbReference type="RefSeq" id="WP_144846333.1">
    <property type="nucleotide sequence ID" value="NZ_VNJI01000011.1"/>
</dbReference>
<dbReference type="InterPro" id="IPR006186">
    <property type="entry name" value="Ser/Thr-sp_prot-phosphatase"/>
</dbReference>
<sequence>MSKRTFVISDIHGCHDEFNKLLKECGYNSKTDHLILLGDYVDRGFKSKEVVSQVMKLVYEDDAIALRGNHDQMFLDIFSDEPDDYLFLHNGGISTIESYCGLNWFEGYQGFDYMRYLQAKEFILKHYTNHIQFLRSLRCHYEDDNHIYVHAGLHPMYENWKEQPAEHFIWIRDIFLNNKTSVDKMVVFGHTPTVNLHNSAEVWFSEEKIGIDGGCVFGYKLNCLEIIEGSYNTHSVDSRLKRDD</sequence>
<dbReference type="GO" id="GO:0008803">
    <property type="term" value="F:bis(5'-nucleosyl)-tetraphosphatase (symmetrical) activity"/>
    <property type="evidence" value="ECO:0007669"/>
    <property type="project" value="TreeGrafter"/>
</dbReference>
<proteinExistence type="predicted"/>
<dbReference type="GO" id="GO:0110154">
    <property type="term" value="P:RNA decapping"/>
    <property type="evidence" value="ECO:0007669"/>
    <property type="project" value="TreeGrafter"/>
</dbReference>
<dbReference type="GO" id="GO:0005737">
    <property type="term" value="C:cytoplasm"/>
    <property type="evidence" value="ECO:0007669"/>
    <property type="project" value="TreeGrafter"/>
</dbReference>
<accession>A0A559KCJ7</accession>
<dbReference type="CDD" id="cd00144">
    <property type="entry name" value="MPP_PPP_family"/>
    <property type="match status" value="1"/>
</dbReference>
<dbReference type="OrthoDB" id="384253at2"/>
<dbReference type="EMBL" id="VNJI01000011">
    <property type="protein sequence ID" value="TVY09833.1"/>
    <property type="molecule type" value="Genomic_DNA"/>
</dbReference>
<keyword evidence="3" id="KW-1185">Reference proteome</keyword>
<dbReference type="Gene3D" id="3.60.21.10">
    <property type="match status" value="1"/>
</dbReference>
<dbReference type="Pfam" id="PF00149">
    <property type="entry name" value="Metallophos"/>
    <property type="match status" value="1"/>
</dbReference>
<dbReference type="GO" id="GO:0016791">
    <property type="term" value="F:phosphatase activity"/>
    <property type="evidence" value="ECO:0007669"/>
    <property type="project" value="TreeGrafter"/>
</dbReference>
<dbReference type="AlphaFoldDB" id="A0A559KCJ7"/>
<name>A0A559KCJ7_9BACL</name>
<evidence type="ECO:0000313" key="3">
    <source>
        <dbReference type="Proteomes" id="UP000317036"/>
    </source>
</evidence>
<organism evidence="2 3">
    <name type="scientific">Paenibacillus cremeus</name>
    <dbReference type="NCBI Taxonomy" id="2163881"/>
    <lineage>
        <taxon>Bacteria</taxon>
        <taxon>Bacillati</taxon>
        <taxon>Bacillota</taxon>
        <taxon>Bacilli</taxon>
        <taxon>Bacillales</taxon>
        <taxon>Paenibacillaceae</taxon>
        <taxon>Paenibacillus</taxon>
    </lineage>
</organism>
<dbReference type="InterPro" id="IPR029052">
    <property type="entry name" value="Metallo-depent_PP-like"/>
</dbReference>